<comment type="subcellular location">
    <subcellularLocation>
        <location evidence="1">Membrane</location>
        <topology evidence="1">Multi-pass membrane protein</topology>
    </subcellularLocation>
</comment>
<reference evidence="13" key="1">
    <citation type="submission" date="2021-06" db="EMBL/GenBank/DDBJ databases">
        <authorList>
            <person name="Hodson N. C."/>
            <person name="Mongue J. A."/>
            <person name="Jaron S. K."/>
        </authorList>
    </citation>
    <scope>NUCLEOTIDE SEQUENCE</scope>
</reference>
<feature type="transmembrane region" description="Helical" evidence="11">
    <location>
        <begin position="254"/>
        <end position="277"/>
    </location>
</feature>
<organism evidence="13 14">
    <name type="scientific">Allacma fusca</name>
    <dbReference type="NCBI Taxonomy" id="39272"/>
    <lineage>
        <taxon>Eukaryota</taxon>
        <taxon>Metazoa</taxon>
        <taxon>Ecdysozoa</taxon>
        <taxon>Arthropoda</taxon>
        <taxon>Hexapoda</taxon>
        <taxon>Collembola</taxon>
        <taxon>Symphypleona</taxon>
        <taxon>Sminthuridae</taxon>
        <taxon>Allacma</taxon>
    </lineage>
</organism>
<protein>
    <recommendedName>
        <fullName evidence="9">Putative sodium-coupled neutral amino acid transporter 11</fullName>
    </recommendedName>
    <alternativeName>
        <fullName evidence="10">Solute carrier family 38 member 11</fullName>
    </alternativeName>
</protein>
<keyword evidence="4 11" id="KW-0812">Transmembrane</keyword>
<feature type="transmembrane region" description="Helical" evidence="11">
    <location>
        <begin position="181"/>
        <end position="199"/>
    </location>
</feature>
<sequence>MDWLNRKRHLLIRKLVRKFGAMDMDDSHRKSTLPQASFNYINSIIGSGVIGMPYALRQSGVGVGIILLIVVAIITDYSLVLMVKAGHLSGSYSYPGMMEAAFGRWGFYILSILQFVYPVIAMISYNVIVGDTLTKVLIYFTAVRSETLEIQREAVVLMATFFVTLPLSLYRNVARMAKISFMSLISIGFIMMSILIRLGPAPINVPATPDAWTFASTGILQAIGVFAFAFMCHHNTFMIYTSMENTNERKWSKVTHISIGTSLAVSLVFSLGGYATFTGNVQETLWIWIST</sequence>
<dbReference type="GO" id="GO:0015179">
    <property type="term" value="F:L-amino acid transmembrane transporter activity"/>
    <property type="evidence" value="ECO:0007669"/>
    <property type="project" value="TreeGrafter"/>
</dbReference>
<dbReference type="AlphaFoldDB" id="A0A8J2KQC2"/>
<evidence type="ECO:0000313" key="13">
    <source>
        <dbReference type="EMBL" id="CAG7819300.1"/>
    </source>
</evidence>
<comment type="caution">
    <text evidence="13">The sequence shown here is derived from an EMBL/GenBank/DDBJ whole genome shotgun (WGS) entry which is preliminary data.</text>
</comment>
<evidence type="ECO:0000259" key="12">
    <source>
        <dbReference type="Pfam" id="PF01490"/>
    </source>
</evidence>
<dbReference type="PANTHER" id="PTHR22950">
    <property type="entry name" value="AMINO ACID TRANSPORTER"/>
    <property type="match status" value="1"/>
</dbReference>
<feature type="transmembrane region" description="Helical" evidence="11">
    <location>
        <begin position="62"/>
        <end position="84"/>
    </location>
</feature>
<evidence type="ECO:0000256" key="5">
    <source>
        <dbReference type="ARBA" id="ARBA00022970"/>
    </source>
</evidence>
<evidence type="ECO:0000256" key="4">
    <source>
        <dbReference type="ARBA" id="ARBA00022692"/>
    </source>
</evidence>
<keyword evidence="7 11" id="KW-0472">Membrane</keyword>
<comment type="similarity">
    <text evidence="2">Belongs to the amino acid/polyamine transporter 2 family.</text>
</comment>
<feature type="transmembrane region" description="Helical" evidence="11">
    <location>
        <begin position="211"/>
        <end position="233"/>
    </location>
</feature>
<dbReference type="PANTHER" id="PTHR22950:SF458">
    <property type="entry name" value="SODIUM-COUPLED NEUTRAL AMINO ACID TRANSPORTER 11-RELATED"/>
    <property type="match status" value="1"/>
</dbReference>
<evidence type="ECO:0000256" key="7">
    <source>
        <dbReference type="ARBA" id="ARBA00023136"/>
    </source>
</evidence>
<gene>
    <name evidence="13" type="ORF">AFUS01_LOCUS29759</name>
</gene>
<feature type="transmembrane region" description="Helical" evidence="11">
    <location>
        <begin position="105"/>
        <end position="130"/>
    </location>
</feature>
<evidence type="ECO:0000256" key="3">
    <source>
        <dbReference type="ARBA" id="ARBA00022448"/>
    </source>
</evidence>
<evidence type="ECO:0000256" key="6">
    <source>
        <dbReference type="ARBA" id="ARBA00022989"/>
    </source>
</evidence>
<dbReference type="Proteomes" id="UP000708208">
    <property type="component" value="Unassembled WGS sequence"/>
</dbReference>
<accession>A0A8J2KQC2</accession>
<dbReference type="EMBL" id="CAJVCH010445643">
    <property type="protein sequence ID" value="CAG7819300.1"/>
    <property type="molecule type" value="Genomic_DNA"/>
</dbReference>
<name>A0A8J2KQC2_9HEXA</name>
<evidence type="ECO:0000256" key="1">
    <source>
        <dbReference type="ARBA" id="ARBA00004141"/>
    </source>
</evidence>
<evidence type="ECO:0000256" key="9">
    <source>
        <dbReference type="ARBA" id="ARBA00040814"/>
    </source>
</evidence>
<evidence type="ECO:0000256" key="10">
    <source>
        <dbReference type="ARBA" id="ARBA00041723"/>
    </source>
</evidence>
<keyword evidence="14" id="KW-1185">Reference proteome</keyword>
<dbReference type="InterPro" id="IPR013057">
    <property type="entry name" value="AA_transpt_TM"/>
</dbReference>
<keyword evidence="6 11" id="KW-1133">Transmembrane helix</keyword>
<keyword evidence="3" id="KW-0813">Transport</keyword>
<evidence type="ECO:0000256" key="11">
    <source>
        <dbReference type="SAM" id="Phobius"/>
    </source>
</evidence>
<dbReference type="GO" id="GO:0016020">
    <property type="term" value="C:membrane"/>
    <property type="evidence" value="ECO:0007669"/>
    <property type="project" value="UniProtKB-SubCell"/>
</dbReference>
<evidence type="ECO:0000256" key="8">
    <source>
        <dbReference type="ARBA" id="ARBA00037101"/>
    </source>
</evidence>
<comment type="function">
    <text evidence="8">Putative sodium-dependent amino acid/proton antiporter.</text>
</comment>
<dbReference type="OrthoDB" id="28208at2759"/>
<feature type="domain" description="Amino acid transporter transmembrane" evidence="12">
    <location>
        <begin position="29"/>
        <end position="285"/>
    </location>
</feature>
<proteinExistence type="inferred from homology"/>
<evidence type="ECO:0000256" key="2">
    <source>
        <dbReference type="ARBA" id="ARBA00008066"/>
    </source>
</evidence>
<dbReference type="Pfam" id="PF01490">
    <property type="entry name" value="Aa_trans"/>
    <property type="match status" value="1"/>
</dbReference>
<keyword evidence="5" id="KW-0029">Amino-acid transport</keyword>
<evidence type="ECO:0000313" key="14">
    <source>
        <dbReference type="Proteomes" id="UP000708208"/>
    </source>
</evidence>